<keyword evidence="2 5" id="KW-0812">Transmembrane</keyword>
<dbReference type="EMBL" id="QJVJ01000001">
    <property type="protein sequence ID" value="PYI57555.1"/>
    <property type="molecule type" value="Genomic_DNA"/>
</dbReference>
<protein>
    <recommendedName>
        <fullName evidence="8">DoxX family protein</fullName>
    </recommendedName>
</protein>
<comment type="subcellular location">
    <subcellularLocation>
        <location evidence="1">Membrane</location>
        <topology evidence="1">Multi-pass membrane protein</topology>
    </subcellularLocation>
</comment>
<gene>
    <name evidence="6" type="ORF">DLM86_00525</name>
</gene>
<keyword evidence="7" id="KW-1185">Reference proteome</keyword>
<comment type="caution">
    <text evidence="6">The sequence shown here is derived from an EMBL/GenBank/DDBJ whole genome shotgun (WGS) entry which is preliminary data.</text>
</comment>
<organism evidence="6 7">
    <name type="scientific">Paenibacillus flagellatus</name>
    <dbReference type="NCBI Taxonomy" id="2211139"/>
    <lineage>
        <taxon>Bacteria</taxon>
        <taxon>Bacillati</taxon>
        <taxon>Bacillota</taxon>
        <taxon>Bacilli</taxon>
        <taxon>Bacillales</taxon>
        <taxon>Paenibacillaceae</taxon>
        <taxon>Paenibacillus</taxon>
    </lineage>
</organism>
<accession>A0A2V5KD25</accession>
<sequence>MKTVTNAETNRKSEMSKARVWTARIMSGIVILFMLFDGIGKMVGPEPVVKATLELGFTERHMAVMGVLGLLSTVLYMIPRTSVWGALLLTGYLGGAMAAQLRVDAPLFSNLFFPLYVAIILWGALWLRDERLRKLLSLKG</sequence>
<dbReference type="OrthoDB" id="9811373at2"/>
<evidence type="ECO:0000256" key="5">
    <source>
        <dbReference type="SAM" id="Phobius"/>
    </source>
</evidence>
<evidence type="ECO:0000313" key="6">
    <source>
        <dbReference type="EMBL" id="PYI57555.1"/>
    </source>
</evidence>
<feature type="transmembrane region" description="Helical" evidence="5">
    <location>
        <begin position="60"/>
        <end position="78"/>
    </location>
</feature>
<dbReference type="AlphaFoldDB" id="A0A2V5KD25"/>
<reference evidence="6 7" key="1">
    <citation type="submission" date="2018-05" db="EMBL/GenBank/DDBJ databases">
        <title>Paenibacillus flagellatus sp. nov., isolated from selenium mineral soil.</title>
        <authorList>
            <person name="Dai X."/>
        </authorList>
    </citation>
    <scope>NUCLEOTIDE SEQUENCE [LARGE SCALE GENOMIC DNA]</scope>
    <source>
        <strain evidence="6 7">DXL2</strain>
    </source>
</reference>
<dbReference type="Pfam" id="PF13564">
    <property type="entry name" value="DoxX_2"/>
    <property type="match status" value="1"/>
</dbReference>
<keyword evidence="3 5" id="KW-1133">Transmembrane helix</keyword>
<name>A0A2V5KD25_9BACL</name>
<feature type="transmembrane region" description="Helical" evidence="5">
    <location>
        <begin position="107"/>
        <end position="127"/>
    </location>
</feature>
<evidence type="ECO:0000256" key="3">
    <source>
        <dbReference type="ARBA" id="ARBA00022989"/>
    </source>
</evidence>
<evidence type="ECO:0000256" key="4">
    <source>
        <dbReference type="ARBA" id="ARBA00023136"/>
    </source>
</evidence>
<feature type="transmembrane region" description="Helical" evidence="5">
    <location>
        <begin position="83"/>
        <end position="101"/>
    </location>
</feature>
<dbReference type="InterPro" id="IPR032808">
    <property type="entry name" value="DoxX"/>
</dbReference>
<dbReference type="Proteomes" id="UP000247476">
    <property type="component" value="Unassembled WGS sequence"/>
</dbReference>
<proteinExistence type="predicted"/>
<evidence type="ECO:0000256" key="1">
    <source>
        <dbReference type="ARBA" id="ARBA00004141"/>
    </source>
</evidence>
<evidence type="ECO:0008006" key="8">
    <source>
        <dbReference type="Google" id="ProtNLM"/>
    </source>
</evidence>
<feature type="transmembrane region" description="Helical" evidence="5">
    <location>
        <begin position="21"/>
        <end position="40"/>
    </location>
</feature>
<evidence type="ECO:0000256" key="2">
    <source>
        <dbReference type="ARBA" id="ARBA00022692"/>
    </source>
</evidence>
<keyword evidence="4 5" id="KW-0472">Membrane</keyword>
<evidence type="ECO:0000313" key="7">
    <source>
        <dbReference type="Proteomes" id="UP000247476"/>
    </source>
</evidence>
<dbReference type="GO" id="GO:0016020">
    <property type="term" value="C:membrane"/>
    <property type="evidence" value="ECO:0007669"/>
    <property type="project" value="UniProtKB-SubCell"/>
</dbReference>